<dbReference type="GO" id="GO:0016491">
    <property type="term" value="F:oxidoreductase activity"/>
    <property type="evidence" value="ECO:0007669"/>
    <property type="project" value="UniProtKB-KW"/>
</dbReference>
<keyword evidence="3" id="KW-1185">Reference proteome</keyword>
<dbReference type="STRING" id="6689.A0A3R7MEZ8"/>
<dbReference type="InterPro" id="IPR036291">
    <property type="entry name" value="NAD(P)-bd_dom_sf"/>
</dbReference>
<dbReference type="PANTHER" id="PTHR43157">
    <property type="entry name" value="PHOSPHATIDYLINOSITOL-GLYCAN BIOSYNTHESIS CLASS F PROTEIN-RELATED"/>
    <property type="match status" value="1"/>
</dbReference>
<proteinExistence type="predicted"/>
<dbReference type="PROSITE" id="PS00061">
    <property type="entry name" value="ADH_SHORT"/>
    <property type="match status" value="1"/>
</dbReference>
<protein>
    <submittedName>
        <fullName evidence="2">Putative retinol dehydrogenase 12-like</fullName>
    </submittedName>
</protein>
<dbReference type="Pfam" id="PF00106">
    <property type="entry name" value="adh_short"/>
    <property type="match status" value="1"/>
</dbReference>
<dbReference type="InterPro" id="IPR020904">
    <property type="entry name" value="Sc_DH/Rdtase_CS"/>
</dbReference>
<gene>
    <name evidence="2" type="ORF">C7M84_000530</name>
</gene>
<dbReference type="PANTHER" id="PTHR43157:SF31">
    <property type="entry name" value="PHOSPHATIDYLINOSITOL-GLYCAN BIOSYNTHESIS CLASS F PROTEIN"/>
    <property type="match status" value="1"/>
</dbReference>
<keyword evidence="1" id="KW-0560">Oxidoreductase</keyword>
<accession>A0A3R7MEZ8</accession>
<reference evidence="2 3" key="2">
    <citation type="submission" date="2019-01" db="EMBL/GenBank/DDBJ databases">
        <title>The decoding of complex shrimp genome reveals the adaptation for benthos swimmer, frequently molting mechanism and breeding impact on genome.</title>
        <authorList>
            <person name="Sun Y."/>
            <person name="Gao Y."/>
            <person name="Yu Y."/>
        </authorList>
    </citation>
    <scope>NUCLEOTIDE SEQUENCE [LARGE SCALE GENOMIC DNA]</scope>
    <source>
        <tissue evidence="2">Muscle</tissue>
    </source>
</reference>
<dbReference type="Proteomes" id="UP000283509">
    <property type="component" value="Unassembled WGS sequence"/>
</dbReference>
<evidence type="ECO:0000313" key="3">
    <source>
        <dbReference type="Proteomes" id="UP000283509"/>
    </source>
</evidence>
<dbReference type="AlphaFoldDB" id="A0A3R7MEZ8"/>
<reference evidence="2 3" key="1">
    <citation type="submission" date="2018-04" db="EMBL/GenBank/DDBJ databases">
        <authorList>
            <person name="Zhang X."/>
            <person name="Yuan J."/>
            <person name="Li F."/>
            <person name="Xiang J."/>
        </authorList>
    </citation>
    <scope>NUCLEOTIDE SEQUENCE [LARGE SCALE GENOMIC DNA]</scope>
    <source>
        <tissue evidence="2">Muscle</tissue>
    </source>
</reference>
<evidence type="ECO:0000313" key="2">
    <source>
        <dbReference type="EMBL" id="ROT80732.1"/>
    </source>
</evidence>
<evidence type="ECO:0000256" key="1">
    <source>
        <dbReference type="ARBA" id="ARBA00023002"/>
    </source>
</evidence>
<dbReference type="Gene3D" id="3.40.50.720">
    <property type="entry name" value="NAD(P)-binding Rossmann-like Domain"/>
    <property type="match status" value="1"/>
</dbReference>
<dbReference type="EMBL" id="QCYY01001078">
    <property type="protein sequence ID" value="ROT80732.1"/>
    <property type="molecule type" value="Genomic_DNA"/>
</dbReference>
<sequence length="293" mass="32881">MFPNSSSSHSLPTYPILPFSVCAIPSSIPINPAALSFTNRVRGKVVVITGATSGIGKFTAFDLARKGALVYLAGRNREEGAKVVREVTEATGNRDVHFLHLDFTDFSSIVTFVQEFSRCEEKLDVLVNNAAIFHHPPKQTQDNLEIIFQTNYLGVLLLTSLLLNTVRHTPNSHLIFVSSEAHRLVSVRDVETFDPRESVHVKNFDDHVRLYGISKLALRVFAQFVAERFPGILVTEVNPGNVWTPIYRHAWLSWQDTLQRFLWSQLMRDVKEGAQPLIHALNSASLQSGIYLT</sequence>
<dbReference type="SUPFAM" id="SSF51735">
    <property type="entry name" value="NAD(P)-binding Rossmann-fold domains"/>
    <property type="match status" value="1"/>
</dbReference>
<name>A0A3R7MEZ8_PENVA</name>
<dbReference type="OrthoDB" id="191139at2759"/>
<comment type="caution">
    <text evidence="2">The sequence shown here is derived from an EMBL/GenBank/DDBJ whole genome shotgun (WGS) entry which is preliminary data.</text>
</comment>
<organism evidence="2 3">
    <name type="scientific">Penaeus vannamei</name>
    <name type="common">Whiteleg shrimp</name>
    <name type="synonym">Litopenaeus vannamei</name>
    <dbReference type="NCBI Taxonomy" id="6689"/>
    <lineage>
        <taxon>Eukaryota</taxon>
        <taxon>Metazoa</taxon>
        <taxon>Ecdysozoa</taxon>
        <taxon>Arthropoda</taxon>
        <taxon>Crustacea</taxon>
        <taxon>Multicrustacea</taxon>
        <taxon>Malacostraca</taxon>
        <taxon>Eumalacostraca</taxon>
        <taxon>Eucarida</taxon>
        <taxon>Decapoda</taxon>
        <taxon>Dendrobranchiata</taxon>
        <taxon>Penaeoidea</taxon>
        <taxon>Penaeidae</taxon>
        <taxon>Penaeus</taxon>
    </lineage>
</organism>
<dbReference type="InterPro" id="IPR002347">
    <property type="entry name" value="SDR_fam"/>
</dbReference>
<feature type="non-terminal residue" evidence="2">
    <location>
        <position position="293"/>
    </location>
</feature>
<dbReference type="PRINTS" id="PR00081">
    <property type="entry name" value="GDHRDH"/>
</dbReference>